<accession>A0A804IXC3</accession>
<reference evidence="1" key="1">
    <citation type="submission" date="2021-05" db="UniProtKB">
        <authorList>
            <consortium name="EnsemblPlants"/>
        </authorList>
    </citation>
    <scope>IDENTIFICATION</scope>
    <source>
        <strain evidence="1">subsp. malaccensis</strain>
    </source>
</reference>
<evidence type="ECO:0000313" key="2">
    <source>
        <dbReference type="Proteomes" id="UP000012960"/>
    </source>
</evidence>
<sequence>MASHMLKGAELLPLSKVRNPTGLGFMGSSLNGICLPN</sequence>
<dbReference type="Gramene" id="Ma04_t35030.1">
    <property type="protein sequence ID" value="Ma04_p35030.1"/>
    <property type="gene ID" value="Ma04_g35030"/>
</dbReference>
<evidence type="ECO:0000313" key="1">
    <source>
        <dbReference type="EnsemblPlants" id="Ma04_p35030.1"/>
    </source>
</evidence>
<dbReference type="Proteomes" id="UP000012960">
    <property type="component" value="Unplaced"/>
</dbReference>
<dbReference type="AlphaFoldDB" id="A0A804IXC3"/>
<protein>
    <submittedName>
        <fullName evidence="1">Uncharacterized protein</fullName>
    </submittedName>
</protein>
<organism evidence="1 2">
    <name type="scientific">Musa acuminata subsp. malaccensis</name>
    <name type="common">Wild banana</name>
    <name type="synonym">Musa malaccensis</name>
    <dbReference type="NCBI Taxonomy" id="214687"/>
    <lineage>
        <taxon>Eukaryota</taxon>
        <taxon>Viridiplantae</taxon>
        <taxon>Streptophyta</taxon>
        <taxon>Embryophyta</taxon>
        <taxon>Tracheophyta</taxon>
        <taxon>Spermatophyta</taxon>
        <taxon>Magnoliopsida</taxon>
        <taxon>Liliopsida</taxon>
        <taxon>Zingiberales</taxon>
        <taxon>Musaceae</taxon>
        <taxon>Musa</taxon>
    </lineage>
</organism>
<name>A0A804IXC3_MUSAM</name>
<dbReference type="InParanoid" id="A0A804IXC3"/>
<dbReference type="EnsemblPlants" id="Ma04_t35030.1">
    <property type="protein sequence ID" value="Ma04_p35030.1"/>
    <property type="gene ID" value="Ma04_g35030"/>
</dbReference>
<proteinExistence type="predicted"/>
<keyword evidence="2" id="KW-1185">Reference proteome</keyword>